<dbReference type="Proteomes" id="UP000581206">
    <property type="component" value="Unassembled WGS sequence"/>
</dbReference>
<evidence type="ECO:0000313" key="1">
    <source>
        <dbReference type="EMBL" id="NKY23301.1"/>
    </source>
</evidence>
<dbReference type="RefSeq" id="WP_168630434.1">
    <property type="nucleotide sequence ID" value="NZ_BONL01000002.1"/>
</dbReference>
<keyword evidence="2" id="KW-1185">Reference proteome</keyword>
<proteinExistence type="predicted"/>
<sequence length="132" mass="13834">MATATGGTRYAIDAPVAVALIRAGVTGHTLVGPAVLRSDALALLYRELPEAEGRVLLDRLAALRIRLLGDRVSRAVAWRLARDLGWDDPRPAEYLAVARLQADLLVTADPVLQSGAAHAGIPTAPVTALTAP</sequence>
<reference evidence="1 2" key="1">
    <citation type="submission" date="2020-04" db="EMBL/GenBank/DDBJ databases">
        <title>MicrobeNet Type strains.</title>
        <authorList>
            <person name="Nicholson A.C."/>
        </authorList>
    </citation>
    <scope>NUCLEOTIDE SEQUENCE [LARGE SCALE GENOMIC DNA]</scope>
    <source>
        <strain evidence="1 2">ATCC BAA-788</strain>
    </source>
</reference>
<protein>
    <submittedName>
        <fullName evidence="1">Type II toxin-antitoxin system VapC family toxin</fullName>
    </submittedName>
</protein>
<dbReference type="EMBL" id="JAAXOX010000005">
    <property type="protein sequence ID" value="NKY23301.1"/>
    <property type="molecule type" value="Genomic_DNA"/>
</dbReference>
<dbReference type="AlphaFoldDB" id="A0A7X6KW29"/>
<name>A0A7X6KW29_9CELL</name>
<comment type="caution">
    <text evidence="1">The sequence shown here is derived from an EMBL/GenBank/DDBJ whole genome shotgun (WGS) entry which is preliminary data.</text>
</comment>
<organism evidence="1 2">
    <name type="scientific">Cellulomonas denverensis</name>
    <dbReference type="NCBI Taxonomy" id="264297"/>
    <lineage>
        <taxon>Bacteria</taxon>
        <taxon>Bacillati</taxon>
        <taxon>Actinomycetota</taxon>
        <taxon>Actinomycetes</taxon>
        <taxon>Micrococcales</taxon>
        <taxon>Cellulomonadaceae</taxon>
        <taxon>Cellulomonas</taxon>
    </lineage>
</organism>
<evidence type="ECO:0000313" key="2">
    <source>
        <dbReference type="Proteomes" id="UP000581206"/>
    </source>
</evidence>
<gene>
    <name evidence="1" type="ORF">HGA03_11570</name>
</gene>
<accession>A0A7X6KW29</accession>